<keyword evidence="6 7" id="KW-0472">Membrane</keyword>
<dbReference type="InterPro" id="IPR003593">
    <property type="entry name" value="AAA+_ATPase"/>
</dbReference>
<evidence type="ECO:0000259" key="8">
    <source>
        <dbReference type="PROSITE" id="PS50893"/>
    </source>
</evidence>
<keyword evidence="3" id="KW-0547">Nucleotide-binding</keyword>
<feature type="transmembrane region" description="Helical" evidence="7">
    <location>
        <begin position="164"/>
        <end position="181"/>
    </location>
</feature>
<dbReference type="EMBL" id="JBBMFA010000104">
    <property type="protein sequence ID" value="MEQ2521247.1"/>
    <property type="molecule type" value="Genomic_DNA"/>
</dbReference>
<dbReference type="Pfam" id="PF00664">
    <property type="entry name" value="ABC_membrane"/>
    <property type="match status" value="1"/>
</dbReference>
<reference evidence="10 11" key="1">
    <citation type="submission" date="2024-03" db="EMBL/GenBank/DDBJ databases">
        <title>Human intestinal bacterial collection.</title>
        <authorList>
            <person name="Pauvert C."/>
            <person name="Hitch T.C.A."/>
            <person name="Clavel T."/>
        </authorList>
    </citation>
    <scope>NUCLEOTIDE SEQUENCE [LARGE SCALE GENOMIC DNA]</scope>
    <source>
        <strain evidence="10 11">CLA-JM-H11</strain>
    </source>
</reference>
<dbReference type="InterPro" id="IPR017871">
    <property type="entry name" value="ABC_transporter-like_CS"/>
</dbReference>
<evidence type="ECO:0000259" key="9">
    <source>
        <dbReference type="PROSITE" id="PS50929"/>
    </source>
</evidence>
<protein>
    <submittedName>
        <fullName evidence="10">ABC transporter ATP-binding protein</fullName>
    </submittedName>
</protein>
<dbReference type="PROSITE" id="PS50893">
    <property type="entry name" value="ABC_TRANSPORTER_2"/>
    <property type="match status" value="1"/>
</dbReference>
<evidence type="ECO:0000256" key="6">
    <source>
        <dbReference type="ARBA" id="ARBA00023136"/>
    </source>
</evidence>
<dbReference type="Pfam" id="PF00005">
    <property type="entry name" value="ABC_tran"/>
    <property type="match status" value="1"/>
</dbReference>
<dbReference type="CDD" id="cd18547">
    <property type="entry name" value="ABC_6TM_Tm288_like"/>
    <property type="match status" value="1"/>
</dbReference>
<feature type="transmembrane region" description="Helical" evidence="7">
    <location>
        <begin position="252"/>
        <end position="274"/>
    </location>
</feature>
<keyword evidence="11" id="KW-1185">Reference proteome</keyword>
<feature type="transmembrane region" description="Helical" evidence="7">
    <location>
        <begin position="141"/>
        <end position="158"/>
    </location>
</feature>
<name>A0ABV1GHB8_9FIRM</name>
<evidence type="ECO:0000256" key="5">
    <source>
        <dbReference type="ARBA" id="ARBA00022989"/>
    </source>
</evidence>
<feature type="domain" description="ABC transporter" evidence="8">
    <location>
        <begin position="339"/>
        <end position="573"/>
    </location>
</feature>
<dbReference type="InterPro" id="IPR003439">
    <property type="entry name" value="ABC_transporter-like_ATP-bd"/>
</dbReference>
<dbReference type="InterPro" id="IPR039421">
    <property type="entry name" value="Type_1_exporter"/>
</dbReference>
<gene>
    <name evidence="10" type="ORF">WMO24_12520</name>
</gene>
<dbReference type="Gene3D" id="1.20.1560.10">
    <property type="entry name" value="ABC transporter type 1, transmembrane domain"/>
    <property type="match status" value="1"/>
</dbReference>
<dbReference type="GO" id="GO:0005524">
    <property type="term" value="F:ATP binding"/>
    <property type="evidence" value="ECO:0007669"/>
    <property type="project" value="UniProtKB-KW"/>
</dbReference>
<dbReference type="PANTHER" id="PTHR43394">
    <property type="entry name" value="ATP-DEPENDENT PERMEASE MDL1, MITOCHONDRIAL"/>
    <property type="match status" value="1"/>
</dbReference>
<evidence type="ECO:0000256" key="2">
    <source>
        <dbReference type="ARBA" id="ARBA00022692"/>
    </source>
</evidence>
<dbReference type="RefSeq" id="WP_349216756.1">
    <property type="nucleotide sequence ID" value="NZ_JBBMFA010000104.1"/>
</dbReference>
<keyword evidence="2 7" id="KW-0812">Transmembrane</keyword>
<dbReference type="InterPro" id="IPR036640">
    <property type="entry name" value="ABC1_TM_sf"/>
</dbReference>
<dbReference type="InterPro" id="IPR011527">
    <property type="entry name" value="ABC1_TM_dom"/>
</dbReference>
<sequence length="578" mass="63072">MKTDTIKRVLGYTAPYRLNLIAGFVCALLYVLFTLLGPVLIGRAIDQVFGPGNVNYQGVVFYLALLAVTVLLAAAFQWVLNVCTRNVSAWAANDLRRDAFAVLNRVPLKYIDGHSHGDIISRMVNDAELVAEGLLQGLTQLLPGVATILGTLCVMAVLNPFIALVVVLVTPVSIWFAGFVARRTDGFFRAQSAAQGKLSGYINEMVAGQSIVRSFGYEQRCFEEFDKISDELYETGLKSVFYSSITNPGTRFVNAIVYAAVAVFGALSAISGSISVGQLSCFLTYANQYTKPFNEVTGVLTQMQTALASAERLFAVLDAEPETPDAPDALEPKKCEGAVRVENVAFSYTPKVPLIENFHLDVKPGQRIAIVGPTGCGKTTLINLLMRFYDVREGAIYVDGNEIRTLKRNALRGMYGMVLQETWLKNATVRENIAYGKPDATLEEITAAAKAAYAHGFIKRLPQGYDTMIEPGGGNLSAGQKQLLCIARIMLCQPEMLILDEATSSIDTRTEMLIQQAFEKLIQGRTSFVVAHRLSTIQSADVILVMNAGRIVEQGTHASLLEKGGFYANLYNSQFAVE</sequence>
<dbReference type="Gene3D" id="3.40.50.300">
    <property type="entry name" value="P-loop containing nucleotide triphosphate hydrolases"/>
    <property type="match status" value="1"/>
</dbReference>
<evidence type="ECO:0000256" key="7">
    <source>
        <dbReference type="SAM" id="Phobius"/>
    </source>
</evidence>
<dbReference type="Proteomes" id="UP001477672">
    <property type="component" value="Unassembled WGS sequence"/>
</dbReference>
<dbReference type="SMART" id="SM00382">
    <property type="entry name" value="AAA"/>
    <property type="match status" value="1"/>
</dbReference>
<dbReference type="PANTHER" id="PTHR43394:SF1">
    <property type="entry name" value="ATP-BINDING CASSETTE SUB-FAMILY B MEMBER 10, MITOCHONDRIAL"/>
    <property type="match status" value="1"/>
</dbReference>
<feature type="transmembrane region" description="Helical" evidence="7">
    <location>
        <begin position="20"/>
        <end position="41"/>
    </location>
</feature>
<evidence type="ECO:0000256" key="3">
    <source>
        <dbReference type="ARBA" id="ARBA00022741"/>
    </source>
</evidence>
<evidence type="ECO:0000313" key="10">
    <source>
        <dbReference type="EMBL" id="MEQ2521247.1"/>
    </source>
</evidence>
<keyword evidence="4 10" id="KW-0067">ATP-binding</keyword>
<comment type="subcellular location">
    <subcellularLocation>
        <location evidence="1">Cell membrane</location>
        <topology evidence="1">Multi-pass membrane protein</topology>
    </subcellularLocation>
</comment>
<feature type="transmembrane region" description="Helical" evidence="7">
    <location>
        <begin position="61"/>
        <end position="80"/>
    </location>
</feature>
<accession>A0ABV1GHB8</accession>
<keyword evidence="5 7" id="KW-1133">Transmembrane helix</keyword>
<evidence type="ECO:0000256" key="1">
    <source>
        <dbReference type="ARBA" id="ARBA00004651"/>
    </source>
</evidence>
<dbReference type="InterPro" id="IPR027417">
    <property type="entry name" value="P-loop_NTPase"/>
</dbReference>
<comment type="caution">
    <text evidence="10">The sequence shown here is derived from an EMBL/GenBank/DDBJ whole genome shotgun (WGS) entry which is preliminary data.</text>
</comment>
<feature type="domain" description="ABC transmembrane type-1" evidence="9">
    <location>
        <begin position="21"/>
        <end position="305"/>
    </location>
</feature>
<evidence type="ECO:0000256" key="4">
    <source>
        <dbReference type="ARBA" id="ARBA00022840"/>
    </source>
</evidence>
<dbReference type="SUPFAM" id="SSF90123">
    <property type="entry name" value="ABC transporter transmembrane region"/>
    <property type="match status" value="1"/>
</dbReference>
<dbReference type="SUPFAM" id="SSF52540">
    <property type="entry name" value="P-loop containing nucleoside triphosphate hydrolases"/>
    <property type="match status" value="1"/>
</dbReference>
<proteinExistence type="predicted"/>
<dbReference type="PROSITE" id="PS00211">
    <property type="entry name" value="ABC_TRANSPORTER_1"/>
    <property type="match status" value="1"/>
</dbReference>
<evidence type="ECO:0000313" key="11">
    <source>
        <dbReference type="Proteomes" id="UP001477672"/>
    </source>
</evidence>
<dbReference type="CDD" id="cd03254">
    <property type="entry name" value="ABCC_Glucan_exporter_like"/>
    <property type="match status" value="1"/>
</dbReference>
<organism evidence="10 11">
    <name type="scientific">Ruthenibacterium intestinale</name>
    <dbReference type="NCBI Taxonomy" id="3133163"/>
    <lineage>
        <taxon>Bacteria</taxon>
        <taxon>Bacillati</taxon>
        <taxon>Bacillota</taxon>
        <taxon>Clostridia</taxon>
        <taxon>Eubacteriales</taxon>
        <taxon>Oscillospiraceae</taxon>
        <taxon>Ruthenibacterium</taxon>
    </lineage>
</organism>
<dbReference type="PROSITE" id="PS50929">
    <property type="entry name" value="ABC_TM1F"/>
    <property type="match status" value="1"/>
</dbReference>